<dbReference type="SUPFAM" id="SSF53756">
    <property type="entry name" value="UDP-Glycosyltransferase/glycogen phosphorylase"/>
    <property type="match status" value="1"/>
</dbReference>
<gene>
    <name evidence="7" type="primary">wecB</name>
    <name evidence="10" type="ORF">GJV78_15155</name>
</gene>
<dbReference type="GO" id="GO:0009246">
    <property type="term" value="P:enterobacterial common antigen biosynthetic process"/>
    <property type="evidence" value="ECO:0007669"/>
    <property type="project" value="UniProtKB-UniRule"/>
</dbReference>
<dbReference type="AlphaFoldDB" id="A0A6L6IL12"/>
<dbReference type="GO" id="GO:0005737">
    <property type="term" value="C:cytoplasm"/>
    <property type="evidence" value="ECO:0007669"/>
    <property type="project" value="UniProtKB-SubCell"/>
</dbReference>
<organism evidence="10 11">
    <name type="scientific">Intestinirhabdus alba</name>
    <dbReference type="NCBI Taxonomy" id="2899544"/>
    <lineage>
        <taxon>Bacteria</taxon>
        <taxon>Pseudomonadati</taxon>
        <taxon>Pseudomonadota</taxon>
        <taxon>Gammaproteobacteria</taxon>
        <taxon>Enterobacterales</taxon>
        <taxon>Enterobacteriaceae</taxon>
        <taxon>Intestinirhabdus</taxon>
    </lineage>
</organism>
<dbReference type="EC" id="5.1.3.14" evidence="5 7"/>
<comment type="pathway">
    <text evidence="7">Bacterial outer membrane biogenesis; enterobacterial common antigen biosynthesis.</text>
</comment>
<protein>
    <recommendedName>
        <fullName evidence="6 7">UDP-N-acetylglucosamine 2-epimerase</fullName>
        <ecNumber evidence="5 7">5.1.3.14</ecNumber>
    </recommendedName>
    <alternativeName>
        <fullName evidence="7">UDP-GlcNAc-2-epimerase</fullName>
    </alternativeName>
</protein>
<dbReference type="Proteomes" id="UP000477739">
    <property type="component" value="Unassembled WGS sequence"/>
</dbReference>
<feature type="binding site" evidence="7">
    <location>
        <position position="296"/>
    </location>
    <ligand>
        <name>substrate</name>
    </ligand>
</feature>
<comment type="similarity">
    <text evidence="4 7 8">Belongs to the UDP-N-acetylglucosamine 2-epimerase family.</text>
</comment>
<accession>A0A6L6IL12</accession>
<dbReference type="PANTHER" id="PTHR43174:SF2">
    <property type="entry name" value="UDP-N-ACETYLGLUCOSAMINE 2-EPIMERASE"/>
    <property type="match status" value="1"/>
</dbReference>
<dbReference type="GO" id="GO:0008761">
    <property type="term" value="F:UDP-N-acetylglucosamine 2-epimerase activity"/>
    <property type="evidence" value="ECO:0007669"/>
    <property type="project" value="UniProtKB-UniRule"/>
</dbReference>
<dbReference type="InterPro" id="IPR029767">
    <property type="entry name" value="WecB-like"/>
</dbReference>
<sequence length="376" mass="41833">MKVLTVFGTRPEAIKMAPLVHALAGDPDFEAKVCVTAQHREMLDQVLKLFSIVPDYDLNIMRPGQGLTEITCRILEGLKPILADFKPDVVLVHGDTTTTIATSLAAFYQRIPVGHVEAGLRTGDLSSPWPEEANRTLTGRLAMYHFAPTENSRQNLLQENVADARIFVTGNTVIDALFWVRDRVLASDALRLSLAAQYPFLSPEKKLILVTGHRRESFGRGFEQICHALAEIAAVSEEVQIVYPVHLNPNVSEPVNRILGRVANVWLIEPQDYLPFVWLMNHAWLILTDSGGIQEEAPSLGKPVLVMREMTERPEAIAAGTVRLVGTDPQRIVAEVTRLLHDENEYQAMSRAHNPYGDGQACERILNALKNNRVSL</sequence>
<comment type="catalytic activity">
    <reaction evidence="3 7">
        <text>UDP-N-acetyl-alpha-D-glucosamine = UDP-N-acetyl-alpha-D-mannosamine</text>
        <dbReference type="Rhea" id="RHEA:17213"/>
        <dbReference type="ChEBI" id="CHEBI:57705"/>
        <dbReference type="ChEBI" id="CHEBI:68623"/>
        <dbReference type="EC" id="5.1.3.14"/>
    </reaction>
</comment>
<evidence type="ECO:0000313" key="10">
    <source>
        <dbReference type="EMBL" id="MTH47572.1"/>
    </source>
</evidence>
<reference evidence="10 11" key="1">
    <citation type="submission" date="2019-11" db="EMBL/GenBank/DDBJ databases">
        <title>Escherichia alba sp. nov. isolated from the gut of plastic-eating superworms Zophobas atratus.</title>
        <authorList>
            <person name="Yang Y."/>
        </authorList>
    </citation>
    <scope>NUCLEOTIDE SEQUENCE [LARGE SCALE GENOMIC DNA]</scope>
    <source>
        <strain evidence="11">BIT-B35</strain>
    </source>
</reference>
<keyword evidence="2 7" id="KW-0413">Isomerase</keyword>
<comment type="function">
    <text evidence="7">Catalyzes the reversible epimerization at C-2 of UDP-N-acetylglucosamine (UDP-GlcNAc) and thereby provides bacteria with UDP-N-acetylmannosamine (UDP-ManNAc), the activated donor of ManNAc residues.</text>
</comment>
<dbReference type="CDD" id="cd03786">
    <property type="entry name" value="GTB_UDP-GlcNAc_2-Epimerase"/>
    <property type="match status" value="1"/>
</dbReference>
<comment type="subcellular location">
    <subcellularLocation>
        <location evidence="7">Cytoplasm</location>
    </subcellularLocation>
</comment>
<dbReference type="Gene3D" id="3.40.50.2000">
    <property type="entry name" value="Glycogen Phosphorylase B"/>
    <property type="match status" value="2"/>
</dbReference>
<evidence type="ECO:0000259" key="9">
    <source>
        <dbReference type="Pfam" id="PF02350"/>
    </source>
</evidence>
<evidence type="ECO:0000313" key="11">
    <source>
        <dbReference type="Proteomes" id="UP000477739"/>
    </source>
</evidence>
<evidence type="ECO:0000256" key="2">
    <source>
        <dbReference type="ARBA" id="ARBA00023235"/>
    </source>
</evidence>
<feature type="binding site" evidence="7">
    <location>
        <position position="313"/>
    </location>
    <ligand>
        <name>substrate</name>
    </ligand>
</feature>
<dbReference type="NCBIfam" id="TIGR00236">
    <property type="entry name" value="wecB"/>
    <property type="match status" value="1"/>
</dbReference>
<keyword evidence="11" id="KW-1185">Reference proteome</keyword>
<dbReference type="InterPro" id="IPR003331">
    <property type="entry name" value="UDP_GlcNAc_Epimerase_2_dom"/>
</dbReference>
<evidence type="ECO:0000256" key="7">
    <source>
        <dbReference type="HAMAP-Rule" id="MF_02028"/>
    </source>
</evidence>
<feature type="binding site" evidence="7">
    <location>
        <position position="213"/>
    </location>
    <ligand>
        <name>substrate</name>
    </ligand>
</feature>
<feature type="binding site" evidence="7">
    <location>
        <position position="271"/>
    </location>
    <ligand>
        <name>substrate</name>
    </ligand>
</feature>
<evidence type="ECO:0000256" key="4">
    <source>
        <dbReference type="ARBA" id="ARBA00038209"/>
    </source>
</evidence>
<dbReference type="PANTHER" id="PTHR43174">
    <property type="entry name" value="UDP-N-ACETYLGLUCOSAMINE 2-EPIMERASE"/>
    <property type="match status" value="1"/>
</dbReference>
<feature type="domain" description="UDP-N-acetylglucosamine 2-epimerase" evidence="9">
    <location>
        <begin position="22"/>
        <end position="370"/>
    </location>
</feature>
<evidence type="ECO:0000256" key="8">
    <source>
        <dbReference type="RuleBase" id="RU003513"/>
    </source>
</evidence>
<keyword evidence="1 7" id="KW-0963">Cytoplasm</keyword>
<feature type="binding site" evidence="7">
    <location>
        <position position="117"/>
    </location>
    <ligand>
        <name>substrate</name>
    </ligand>
</feature>
<dbReference type="RefSeq" id="WP_167519590.1">
    <property type="nucleotide sequence ID" value="NZ_WMJZ01000021.1"/>
</dbReference>
<comment type="caution">
    <text evidence="10">The sequence shown here is derived from an EMBL/GenBank/DDBJ whole genome shotgun (WGS) entry which is preliminary data.</text>
</comment>
<proteinExistence type="inferred from homology"/>
<name>A0A6L6IL12_9ENTR</name>
<comment type="subunit">
    <text evidence="7">Homodimer.</text>
</comment>
<dbReference type="EMBL" id="WMJZ01000021">
    <property type="protein sequence ID" value="MTH47572.1"/>
    <property type="molecule type" value="Genomic_DNA"/>
</dbReference>
<feature type="binding site" evidence="7">
    <location>
        <position position="95"/>
    </location>
    <ligand>
        <name>substrate</name>
    </ligand>
</feature>
<dbReference type="Pfam" id="PF02350">
    <property type="entry name" value="Epimerase_2"/>
    <property type="match status" value="1"/>
</dbReference>
<dbReference type="InterPro" id="IPR032892">
    <property type="entry name" value="WecB"/>
</dbReference>
<dbReference type="FunFam" id="3.40.50.2000:FF:000043">
    <property type="entry name" value="UDP-N-acetylglucosamine 2-epimerase"/>
    <property type="match status" value="1"/>
</dbReference>
<feature type="binding site" evidence="7">
    <location>
        <begin position="290"/>
        <end position="292"/>
    </location>
    <ligand>
        <name>substrate</name>
    </ligand>
</feature>
<dbReference type="UniPathway" id="UPA00566"/>
<dbReference type="HAMAP" id="MF_02028">
    <property type="entry name" value="WecB_RffE"/>
    <property type="match status" value="1"/>
</dbReference>
<evidence type="ECO:0000256" key="6">
    <source>
        <dbReference type="ARBA" id="ARBA00074883"/>
    </source>
</evidence>
<feature type="binding site" evidence="7">
    <location>
        <position position="276"/>
    </location>
    <ligand>
        <name>substrate</name>
    </ligand>
</feature>
<evidence type="ECO:0000256" key="3">
    <source>
        <dbReference type="ARBA" id="ARBA00036080"/>
    </source>
</evidence>
<evidence type="ECO:0000256" key="1">
    <source>
        <dbReference type="ARBA" id="ARBA00022490"/>
    </source>
</evidence>
<evidence type="ECO:0000256" key="5">
    <source>
        <dbReference type="ARBA" id="ARBA00038858"/>
    </source>
</evidence>